<dbReference type="InterPro" id="IPR036204">
    <property type="entry name" value="ATP_synth_f6_sf_mt"/>
</dbReference>
<dbReference type="GO" id="GO:0015986">
    <property type="term" value="P:proton motive force-driven ATP synthesis"/>
    <property type="evidence" value="ECO:0007669"/>
    <property type="project" value="InterPro"/>
</dbReference>
<reference evidence="10 11" key="1">
    <citation type="submission" date="2022-12" db="EMBL/GenBank/DDBJ databases">
        <title>Chromosome-level genome assembly of true bugs.</title>
        <authorList>
            <person name="Ma L."/>
            <person name="Li H."/>
        </authorList>
    </citation>
    <scope>NUCLEOTIDE SEQUENCE [LARGE SCALE GENOMIC DNA]</scope>
    <source>
        <strain evidence="10">Lab_2022b</strain>
    </source>
</reference>
<dbReference type="EMBL" id="JAPXFL010000010">
    <property type="protein sequence ID" value="KAK9500083.1"/>
    <property type="molecule type" value="Genomic_DNA"/>
</dbReference>
<evidence type="ECO:0000256" key="3">
    <source>
        <dbReference type="ARBA" id="ARBA00022547"/>
    </source>
</evidence>
<dbReference type="PANTHER" id="PTHR12441:SF10">
    <property type="entry name" value="ATP SYNTHASE-COUPLING FACTOR 6, MITOCHONDRIAL"/>
    <property type="match status" value="1"/>
</dbReference>
<comment type="subcellular location">
    <subcellularLocation>
        <location evidence="9">Mitochondrion</location>
    </subcellularLocation>
    <subcellularLocation>
        <location evidence="9">Mitochondrion inner membrane</location>
    </subcellularLocation>
</comment>
<keyword evidence="8 9" id="KW-0472">Membrane</keyword>
<evidence type="ECO:0000256" key="5">
    <source>
        <dbReference type="ARBA" id="ARBA00022792"/>
    </source>
</evidence>
<dbReference type="AlphaFoldDB" id="A0AAW1CME0"/>
<gene>
    <name evidence="10" type="ORF">O3M35_001419</name>
</gene>
<keyword evidence="5 9" id="KW-0999">Mitochondrion inner membrane</keyword>
<comment type="function">
    <text evidence="9">Mitochondrial membrane ATP synthase (F(1)F(0) ATP synthase or Complex V) produces ATP from ADP in the presence of a proton gradient across the membrane which is generated by electron transport complexes of the respiratory chain.</text>
</comment>
<comment type="similarity">
    <text evidence="1 9">Belongs to the eukaryotic ATPase subunit F6 family.</text>
</comment>
<evidence type="ECO:0000256" key="1">
    <source>
        <dbReference type="ARBA" id="ARBA00007346"/>
    </source>
</evidence>
<dbReference type="Gene3D" id="1.10.246.110">
    <property type="entry name" value="Mitochondrial ATP synthase-coupling factor 6"/>
    <property type="match status" value="1"/>
</dbReference>
<protein>
    <recommendedName>
        <fullName evidence="9">ATP synthase-coupling factor 6, mitochondrial</fullName>
        <shortName evidence="9">ATPase subunit F6</shortName>
    </recommendedName>
</protein>
<keyword evidence="3" id="KW-0138">CF(0)</keyword>
<keyword evidence="2 9" id="KW-0813">Transport</keyword>
<evidence type="ECO:0000256" key="4">
    <source>
        <dbReference type="ARBA" id="ARBA00022781"/>
    </source>
</evidence>
<evidence type="ECO:0000256" key="9">
    <source>
        <dbReference type="PIRNR" id="PIRNR002455"/>
    </source>
</evidence>
<dbReference type="GO" id="GO:0045259">
    <property type="term" value="C:proton-transporting ATP synthase complex"/>
    <property type="evidence" value="ECO:0007669"/>
    <property type="project" value="UniProtKB-KW"/>
</dbReference>
<proteinExistence type="inferred from homology"/>
<evidence type="ECO:0000256" key="7">
    <source>
        <dbReference type="ARBA" id="ARBA00023128"/>
    </source>
</evidence>
<evidence type="ECO:0000313" key="11">
    <source>
        <dbReference type="Proteomes" id="UP001461498"/>
    </source>
</evidence>
<comment type="caution">
    <text evidence="10">The sequence shown here is derived from an EMBL/GenBank/DDBJ whole genome shotgun (WGS) entry which is preliminary data.</text>
</comment>
<keyword evidence="7 9" id="KW-0496">Mitochondrion</keyword>
<dbReference type="PANTHER" id="PTHR12441">
    <property type="entry name" value="ATP SYNTHASE COUPLING FACTOR 6, MITOCHONDRIAL"/>
    <property type="match status" value="1"/>
</dbReference>
<evidence type="ECO:0000256" key="2">
    <source>
        <dbReference type="ARBA" id="ARBA00022448"/>
    </source>
</evidence>
<evidence type="ECO:0000313" key="10">
    <source>
        <dbReference type="EMBL" id="KAK9500083.1"/>
    </source>
</evidence>
<evidence type="ECO:0000256" key="8">
    <source>
        <dbReference type="ARBA" id="ARBA00023136"/>
    </source>
</evidence>
<keyword evidence="4 9" id="KW-0375">Hydrogen ion transport</keyword>
<evidence type="ECO:0000256" key="6">
    <source>
        <dbReference type="ARBA" id="ARBA00023065"/>
    </source>
</evidence>
<keyword evidence="11" id="KW-1185">Reference proteome</keyword>
<dbReference type="InterPro" id="IPR008387">
    <property type="entry name" value="ATP_synth_f6_mt"/>
</dbReference>
<dbReference type="SUPFAM" id="SSF111357">
    <property type="entry name" value="Mitochondrial ATP synthase coupling factor 6"/>
    <property type="match status" value="1"/>
</dbReference>
<sequence length="112" mass="12680">MSLKMAKLLKTTSNILSVQAKRNIGVCAPAMQKVTDPIQRLFLEKVREYKQKSSGGQMVDVTPETQRELNQELMKLAKQYGGGQGVDMTKFPEFKFSDPKLDSIDLEELEKK</sequence>
<keyword evidence="6 9" id="KW-0406">Ion transport</keyword>
<dbReference type="PIRSF" id="PIRSF002455">
    <property type="entry name" value="ATP_synthase_coupling_factor_6"/>
    <property type="match status" value="1"/>
</dbReference>
<dbReference type="FunFam" id="1.10.246.110:FF:000001">
    <property type="entry name" value="ATP synthase-coupling factor 6, mitochondrial"/>
    <property type="match status" value="1"/>
</dbReference>
<accession>A0AAW1CME0</accession>
<organism evidence="10 11">
    <name type="scientific">Rhynocoris fuscipes</name>
    <dbReference type="NCBI Taxonomy" id="488301"/>
    <lineage>
        <taxon>Eukaryota</taxon>
        <taxon>Metazoa</taxon>
        <taxon>Ecdysozoa</taxon>
        <taxon>Arthropoda</taxon>
        <taxon>Hexapoda</taxon>
        <taxon>Insecta</taxon>
        <taxon>Pterygota</taxon>
        <taxon>Neoptera</taxon>
        <taxon>Paraneoptera</taxon>
        <taxon>Hemiptera</taxon>
        <taxon>Heteroptera</taxon>
        <taxon>Panheteroptera</taxon>
        <taxon>Cimicomorpha</taxon>
        <taxon>Reduviidae</taxon>
        <taxon>Harpactorinae</taxon>
        <taxon>Harpactorini</taxon>
        <taxon>Rhynocoris</taxon>
    </lineage>
</organism>
<name>A0AAW1CME0_9HEMI</name>
<dbReference type="GO" id="GO:0005743">
    <property type="term" value="C:mitochondrial inner membrane"/>
    <property type="evidence" value="ECO:0007669"/>
    <property type="project" value="UniProtKB-SubCell"/>
</dbReference>
<dbReference type="Pfam" id="PF05511">
    <property type="entry name" value="ATP-synt_F6"/>
    <property type="match status" value="1"/>
</dbReference>
<dbReference type="Proteomes" id="UP001461498">
    <property type="component" value="Unassembled WGS sequence"/>
</dbReference>
<dbReference type="GO" id="GO:0015078">
    <property type="term" value="F:proton transmembrane transporter activity"/>
    <property type="evidence" value="ECO:0007669"/>
    <property type="project" value="InterPro"/>
</dbReference>